<evidence type="ECO:0000259" key="3">
    <source>
        <dbReference type="PROSITE" id="PS51668"/>
    </source>
</evidence>
<dbReference type="SUPFAM" id="SSF118196">
    <property type="entry name" value="YaeB-like"/>
    <property type="match status" value="1"/>
</dbReference>
<dbReference type="PANTHER" id="PTHR12818:SF0">
    <property type="entry name" value="TRNA (ADENINE(37)-N6)-METHYLTRANSFERASE"/>
    <property type="match status" value="1"/>
</dbReference>
<gene>
    <name evidence="4" type="ORF">SAMN04490355_100184</name>
</gene>
<feature type="domain" description="TsaA-like" evidence="3">
    <location>
        <begin position="4"/>
        <end position="135"/>
    </location>
</feature>
<evidence type="ECO:0000256" key="2">
    <source>
        <dbReference type="ARBA" id="ARBA00033753"/>
    </source>
</evidence>
<keyword evidence="5" id="KW-1185">Reference proteome</keyword>
<sequence length="159" mass="18177">MITYREIGIVQSPFKEPKGTPIQSPAAQDIDGVISIYPEYVEGLKDIEGFSHIILLYHFHLVKESSLLVKPFLDTNLHGVFATRSPSRPNPIGFSIVRLIKVEENKLYIRDVDIVDGTPLLDIKPYVAEFDIRKPERTGWFEKNVHKLLTTKDDGRFVK</sequence>
<dbReference type="PROSITE" id="PS01318">
    <property type="entry name" value="TSAA_1"/>
    <property type="match status" value="1"/>
</dbReference>
<dbReference type="GO" id="GO:0008168">
    <property type="term" value="F:methyltransferase activity"/>
    <property type="evidence" value="ECO:0007669"/>
    <property type="project" value="UniProtKB-KW"/>
</dbReference>
<dbReference type="EMBL" id="FOTS01000001">
    <property type="protein sequence ID" value="SFL31717.1"/>
    <property type="molecule type" value="Genomic_DNA"/>
</dbReference>
<comment type="similarity">
    <text evidence="2">Belongs to the tRNA methyltransferase O family.</text>
</comment>
<dbReference type="Proteomes" id="UP000199520">
    <property type="component" value="Unassembled WGS sequence"/>
</dbReference>
<organism evidence="4 5">
    <name type="scientific">Pelosinus propionicus DSM 13327</name>
    <dbReference type="NCBI Taxonomy" id="1123291"/>
    <lineage>
        <taxon>Bacteria</taxon>
        <taxon>Bacillati</taxon>
        <taxon>Bacillota</taxon>
        <taxon>Negativicutes</taxon>
        <taxon>Selenomonadales</taxon>
        <taxon>Sporomusaceae</taxon>
        <taxon>Pelosinus</taxon>
    </lineage>
</organism>
<dbReference type="InterPro" id="IPR036414">
    <property type="entry name" value="YaeB_N_sf"/>
</dbReference>
<proteinExistence type="inferred from homology"/>
<dbReference type="OrthoDB" id="9804309at2"/>
<protein>
    <submittedName>
        <fullName evidence="4">tRNA-Thr(GGU) m(6)t(6)A37 methyltransferase TsaA</fullName>
    </submittedName>
</protein>
<evidence type="ECO:0000313" key="5">
    <source>
        <dbReference type="Proteomes" id="UP000199520"/>
    </source>
</evidence>
<dbReference type="Pfam" id="PF01980">
    <property type="entry name" value="TrmO_N"/>
    <property type="match status" value="1"/>
</dbReference>
<keyword evidence="4" id="KW-0489">Methyltransferase</keyword>
<dbReference type="InterPro" id="IPR023370">
    <property type="entry name" value="TrmO-like_N"/>
</dbReference>
<name>A0A1I4GQQ7_9FIRM</name>
<dbReference type="InterPro" id="IPR040372">
    <property type="entry name" value="YaeB-like"/>
</dbReference>
<dbReference type="PANTHER" id="PTHR12818">
    <property type="entry name" value="TRNA (ADENINE(37)-N6)-METHYLTRANSFERASE"/>
    <property type="match status" value="1"/>
</dbReference>
<dbReference type="PROSITE" id="PS51668">
    <property type="entry name" value="TSAA_2"/>
    <property type="match status" value="1"/>
</dbReference>
<dbReference type="InterPro" id="IPR036413">
    <property type="entry name" value="YaeB-like_sf"/>
</dbReference>
<accession>A0A1I4GQQ7</accession>
<dbReference type="AlphaFoldDB" id="A0A1I4GQQ7"/>
<dbReference type="STRING" id="1123291.SAMN04490355_100184"/>
<dbReference type="GO" id="GO:0032259">
    <property type="term" value="P:methylation"/>
    <property type="evidence" value="ECO:0007669"/>
    <property type="project" value="UniProtKB-KW"/>
</dbReference>
<keyword evidence="1" id="KW-0949">S-adenosyl-L-methionine</keyword>
<dbReference type="InterPro" id="IPR023368">
    <property type="entry name" value="UPF0066_cons_site"/>
</dbReference>
<dbReference type="Gene3D" id="2.40.30.70">
    <property type="entry name" value="YaeB-like"/>
    <property type="match status" value="1"/>
</dbReference>
<evidence type="ECO:0000256" key="1">
    <source>
        <dbReference type="ARBA" id="ARBA00022691"/>
    </source>
</evidence>
<dbReference type="NCBIfam" id="TIGR00104">
    <property type="entry name" value="tRNA_TsaA"/>
    <property type="match status" value="1"/>
</dbReference>
<evidence type="ECO:0000313" key="4">
    <source>
        <dbReference type="EMBL" id="SFL31717.1"/>
    </source>
</evidence>
<dbReference type="CDD" id="cd09281">
    <property type="entry name" value="UPF0066"/>
    <property type="match status" value="1"/>
</dbReference>
<keyword evidence="4" id="KW-0808">Transferase</keyword>
<reference evidence="5" key="1">
    <citation type="submission" date="2016-10" db="EMBL/GenBank/DDBJ databases">
        <authorList>
            <person name="Varghese N."/>
            <person name="Submissions S."/>
        </authorList>
    </citation>
    <scope>NUCLEOTIDE SEQUENCE [LARGE SCALE GENOMIC DNA]</scope>
    <source>
        <strain evidence="5">DSM 13327</strain>
    </source>
</reference>